<proteinExistence type="predicted"/>
<gene>
    <name evidence="2" type="ORF">SAMN04488522_103344</name>
</gene>
<dbReference type="OrthoDB" id="1122197at2"/>
<evidence type="ECO:0000313" key="2">
    <source>
        <dbReference type="EMBL" id="SHF69325.1"/>
    </source>
</evidence>
<evidence type="ECO:0000256" key="1">
    <source>
        <dbReference type="SAM" id="SignalP"/>
    </source>
</evidence>
<feature type="chain" id="PRO_5009909614" description="MlpB protein" evidence="1">
    <location>
        <begin position="26"/>
        <end position="154"/>
    </location>
</feature>
<name>A0A1M5DQY1_9SPHI</name>
<organism evidence="2 3">
    <name type="scientific">Pedobacter caeni</name>
    <dbReference type="NCBI Taxonomy" id="288992"/>
    <lineage>
        <taxon>Bacteria</taxon>
        <taxon>Pseudomonadati</taxon>
        <taxon>Bacteroidota</taxon>
        <taxon>Sphingobacteriia</taxon>
        <taxon>Sphingobacteriales</taxon>
        <taxon>Sphingobacteriaceae</taxon>
        <taxon>Pedobacter</taxon>
    </lineage>
</organism>
<protein>
    <recommendedName>
        <fullName evidence="4">MlpB protein</fullName>
    </recommendedName>
</protein>
<dbReference type="PROSITE" id="PS51257">
    <property type="entry name" value="PROKAR_LIPOPROTEIN"/>
    <property type="match status" value="1"/>
</dbReference>
<evidence type="ECO:0000313" key="3">
    <source>
        <dbReference type="Proteomes" id="UP000184287"/>
    </source>
</evidence>
<dbReference type="EMBL" id="FQUQ01000003">
    <property type="protein sequence ID" value="SHF69325.1"/>
    <property type="molecule type" value="Genomic_DNA"/>
</dbReference>
<dbReference type="STRING" id="288992.SAMN04488522_103344"/>
<keyword evidence="1" id="KW-0732">Signal</keyword>
<evidence type="ECO:0008006" key="4">
    <source>
        <dbReference type="Google" id="ProtNLM"/>
    </source>
</evidence>
<dbReference type="RefSeq" id="WP_073232150.1">
    <property type="nucleotide sequence ID" value="NZ_FQUQ01000003.1"/>
</dbReference>
<reference evidence="3" key="1">
    <citation type="submission" date="2016-11" db="EMBL/GenBank/DDBJ databases">
        <authorList>
            <person name="Varghese N."/>
            <person name="Submissions S."/>
        </authorList>
    </citation>
    <scope>NUCLEOTIDE SEQUENCE [LARGE SCALE GENOMIC DNA]</scope>
    <source>
        <strain evidence="3">DSM 16990</strain>
    </source>
</reference>
<dbReference type="AlphaFoldDB" id="A0A1M5DQY1"/>
<accession>A0A1M5DQY1</accession>
<feature type="signal peptide" evidence="1">
    <location>
        <begin position="1"/>
        <end position="25"/>
    </location>
</feature>
<keyword evidence="3" id="KW-1185">Reference proteome</keyword>
<dbReference type="Proteomes" id="UP000184287">
    <property type="component" value="Unassembled WGS sequence"/>
</dbReference>
<sequence length="154" mass="16799">MNTFRKLYCLLALSSIILVACNSTAQPVNTTADPTSTTVAKEGIQTAAAVTPAVNTKGPKKGSRVLNSEVCMVNDAYMGKKQIEVPFKGEMYYGCCEMCVERIPKDETVRIATDPQTGEKVNKATAYIVLLNEEGSVAYFANEKNYKDFVASHQ</sequence>